<dbReference type="Proteomes" id="UP001391051">
    <property type="component" value="Unassembled WGS sequence"/>
</dbReference>
<gene>
    <name evidence="1" type="ORF">PG986_002822</name>
</gene>
<sequence>MATAGLPPATQKNKKLHSFAQHPAMSKHVPNEDAAARLPAWVNPDLDRLMVVRTAGGTFRSWAESLVDLPAGTLFARITGVTSVSTPSYSTTQAGRNLHLELNSNIHFVNHSCAPTLEWDMEHMEMRVNRQRDLKKGDMLSFFYPSTEWILAQPFDCWCGAGEGKCFGRVKGAASMDPTRLKGHWLNGYIKEMLEEEAQVDAGTK</sequence>
<name>A0ABR1QPX0_9PEZI</name>
<evidence type="ECO:0008006" key="3">
    <source>
        <dbReference type="Google" id="ProtNLM"/>
    </source>
</evidence>
<dbReference type="Gene3D" id="2.170.270.10">
    <property type="entry name" value="SET domain"/>
    <property type="match status" value="1"/>
</dbReference>
<reference evidence="1 2" key="1">
    <citation type="submission" date="2023-01" db="EMBL/GenBank/DDBJ databases">
        <title>Analysis of 21 Apiospora genomes using comparative genomics revels a genus with tremendous synthesis potential of carbohydrate active enzymes and secondary metabolites.</title>
        <authorList>
            <person name="Sorensen T."/>
        </authorList>
    </citation>
    <scope>NUCLEOTIDE SEQUENCE [LARGE SCALE GENOMIC DNA]</scope>
    <source>
        <strain evidence="1 2">CBS 24483</strain>
    </source>
</reference>
<dbReference type="SUPFAM" id="SSF82199">
    <property type="entry name" value="SET domain"/>
    <property type="match status" value="1"/>
</dbReference>
<comment type="caution">
    <text evidence="1">The sequence shown here is derived from an EMBL/GenBank/DDBJ whole genome shotgun (WGS) entry which is preliminary data.</text>
</comment>
<dbReference type="RefSeq" id="XP_066704108.1">
    <property type="nucleotide sequence ID" value="XM_066839044.1"/>
</dbReference>
<protein>
    <recommendedName>
        <fullName evidence="3">SET domain-containing protein</fullName>
    </recommendedName>
</protein>
<keyword evidence="2" id="KW-1185">Reference proteome</keyword>
<organism evidence="1 2">
    <name type="scientific">Apiospora aurea</name>
    <dbReference type="NCBI Taxonomy" id="335848"/>
    <lineage>
        <taxon>Eukaryota</taxon>
        <taxon>Fungi</taxon>
        <taxon>Dikarya</taxon>
        <taxon>Ascomycota</taxon>
        <taxon>Pezizomycotina</taxon>
        <taxon>Sordariomycetes</taxon>
        <taxon>Xylariomycetidae</taxon>
        <taxon>Amphisphaeriales</taxon>
        <taxon>Apiosporaceae</taxon>
        <taxon>Apiospora</taxon>
    </lineage>
</organism>
<dbReference type="PANTHER" id="PTHR12350:SF19">
    <property type="entry name" value="SET DOMAIN-CONTAINING PROTEIN"/>
    <property type="match status" value="1"/>
</dbReference>
<evidence type="ECO:0000313" key="2">
    <source>
        <dbReference type="Proteomes" id="UP001391051"/>
    </source>
</evidence>
<accession>A0ABR1QPX0</accession>
<dbReference type="InterPro" id="IPR046341">
    <property type="entry name" value="SET_dom_sf"/>
</dbReference>
<dbReference type="GeneID" id="92072106"/>
<evidence type="ECO:0000313" key="1">
    <source>
        <dbReference type="EMBL" id="KAK7961997.1"/>
    </source>
</evidence>
<dbReference type="EMBL" id="JAQQWE010000002">
    <property type="protein sequence ID" value="KAK7961997.1"/>
    <property type="molecule type" value="Genomic_DNA"/>
</dbReference>
<dbReference type="InterPro" id="IPR053201">
    <property type="entry name" value="Flavunoidine_N-MTase"/>
</dbReference>
<dbReference type="PANTHER" id="PTHR12350">
    <property type="entry name" value="HISTONE-LYSINE N-METHYLTRANSFERASE-RELATED"/>
    <property type="match status" value="1"/>
</dbReference>
<proteinExistence type="predicted"/>